<organism evidence="2 3">
    <name type="scientific">Thalassiosira oceanica</name>
    <name type="common">Marine diatom</name>
    <dbReference type="NCBI Taxonomy" id="159749"/>
    <lineage>
        <taxon>Eukaryota</taxon>
        <taxon>Sar</taxon>
        <taxon>Stramenopiles</taxon>
        <taxon>Ochrophyta</taxon>
        <taxon>Bacillariophyta</taxon>
        <taxon>Coscinodiscophyceae</taxon>
        <taxon>Thalassiosirophycidae</taxon>
        <taxon>Thalassiosirales</taxon>
        <taxon>Thalassiosiraceae</taxon>
        <taxon>Thalassiosira</taxon>
    </lineage>
</organism>
<proteinExistence type="predicted"/>
<accession>K0RKU6</accession>
<protein>
    <submittedName>
        <fullName evidence="2">Uncharacterized protein</fullName>
    </submittedName>
</protein>
<comment type="caution">
    <text evidence="2">The sequence shown here is derived from an EMBL/GenBank/DDBJ whole genome shotgun (WGS) entry which is preliminary data.</text>
</comment>
<keyword evidence="3" id="KW-1185">Reference proteome</keyword>
<evidence type="ECO:0000313" key="2">
    <source>
        <dbReference type="EMBL" id="EJK54348.1"/>
    </source>
</evidence>
<sequence length="173" mass="18775">GALANDCHFPLGTAESAGGSAGGLLWTGIRWLGPLAGALHGECGSPSVIASPTKCRHFVDWLLIWLRPSAQLLGLFCGRTWTAWLVALDMASYLGLLRQLVGQELAQVCSGFSPDLRPYLREQAYKSKSKSSVPRTGFSVFYCRADRRSKHGQSRRGVEAEESERSILPQGPS</sequence>
<dbReference type="Proteomes" id="UP000266841">
    <property type="component" value="Unassembled WGS sequence"/>
</dbReference>
<name>K0RKU6_THAOC</name>
<evidence type="ECO:0000256" key="1">
    <source>
        <dbReference type="SAM" id="MobiDB-lite"/>
    </source>
</evidence>
<feature type="compositionally biased region" description="Basic and acidic residues" evidence="1">
    <location>
        <begin position="156"/>
        <end position="165"/>
    </location>
</feature>
<feature type="region of interest" description="Disordered" evidence="1">
    <location>
        <begin position="148"/>
        <end position="173"/>
    </location>
</feature>
<evidence type="ECO:0000313" key="3">
    <source>
        <dbReference type="Proteomes" id="UP000266841"/>
    </source>
</evidence>
<gene>
    <name evidence="2" type="ORF">THAOC_26032</name>
</gene>
<dbReference type="AlphaFoldDB" id="K0RKU6"/>
<feature type="non-terminal residue" evidence="2">
    <location>
        <position position="1"/>
    </location>
</feature>
<dbReference type="EMBL" id="AGNL01035946">
    <property type="protein sequence ID" value="EJK54348.1"/>
    <property type="molecule type" value="Genomic_DNA"/>
</dbReference>
<reference evidence="2 3" key="1">
    <citation type="journal article" date="2012" name="Genome Biol.">
        <title>Genome and low-iron response of an oceanic diatom adapted to chronic iron limitation.</title>
        <authorList>
            <person name="Lommer M."/>
            <person name="Specht M."/>
            <person name="Roy A.S."/>
            <person name="Kraemer L."/>
            <person name="Andreson R."/>
            <person name="Gutowska M.A."/>
            <person name="Wolf J."/>
            <person name="Bergner S.V."/>
            <person name="Schilhabel M.B."/>
            <person name="Klostermeier U.C."/>
            <person name="Beiko R.G."/>
            <person name="Rosenstiel P."/>
            <person name="Hippler M."/>
            <person name="Laroche J."/>
        </authorList>
    </citation>
    <scope>NUCLEOTIDE SEQUENCE [LARGE SCALE GENOMIC DNA]</scope>
    <source>
        <strain evidence="2 3">CCMP1005</strain>
    </source>
</reference>